<dbReference type="Pfam" id="PF00593">
    <property type="entry name" value="TonB_dep_Rec_b-barrel"/>
    <property type="match status" value="1"/>
</dbReference>
<organism evidence="15 16">
    <name type="scientific">Roseateles saccharophilus</name>
    <name type="common">Pseudomonas saccharophila</name>
    <dbReference type="NCBI Taxonomy" id="304"/>
    <lineage>
        <taxon>Bacteria</taxon>
        <taxon>Pseudomonadati</taxon>
        <taxon>Pseudomonadota</taxon>
        <taxon>Betaproteobacteria</taxon>
        <taxon>Burkholderiales</taxon>
        <taxon>Sphaerotilaceae</taxon>
        <taxon>Roseateles</taxon>
    </lineage>
</organism>
<dbReference type="InterPro" id="IPR037066">
    <property type="entry name" value="Plug_dom_sf"/>
</dbReference>
<dbReference type="Proteomes" id="UP000295110">
    <property type="component" value="Unassembled WGS sequence"/>
</dbReference>
<dbReference type="PANTHER" id="PTHR30069">
    <property type="entry name" value="TONB-DEPENDENT OUTER MEMBRANE RECEPTOR"/>
    <property type="match status" value="1"/>
</dbReference>
<dbReference type="InterPro" id="IPR000531">
    <property type="entry name" value="Beta-barrel_TonB"/>
</dbReference>
<dbReference type="InterPro" id="IPR012910">
    <property type="entry name" value="Plug_dom"/>
</dbReference>
<feature type="signal peptide" evidence="12">
    <location>
        <begin position="1"/>
        <end position="26"/>
    </location>
</feature>
<keyword evidence="5 10" id="KW-0812">Transmembrane</keyword>
<evidence type="ECO:0000256" key="8">
    <source>
        <dbReference type="ARBA" id="ARBA00023170"/>
    </source>
</evidence>
<dbReference type="SUPFAM" id="SSF56935">
    <property type="entry name" value="Porins"/>
    <property type="match status" value="1"/>
</dbReference>
<keyword evidence="12" id="KW-0732">Signal</keyword>
<evidence type="ECO:0000256" key="1">
    <source>
        <dbReference type="ARBA" id="ARBA00004571"/>
    </source>
</evidence>
<evidence type="ECO:0000256" key="5">
    <source>
        <dbReference type="ARBA" id="ARBA00022692"/>
    </source>
</evidence>
<evidence type="ECO:0000256" key="2">
    <source>
        <dbReference type="ARBA" id="ARBA00009810"/>
    </source>
</evidence>
<feature type="chain" id="PRO_5020192050" evidence="12">
    <location>
        <begin position="27"/>
        <end position="659"/>
    </location>
</feature>
<evidence type="ECO:0000256" key="4">
    <source>
        <dbReference type="ARBA" id="ARBA00022452"/>
    </source>
</evidence>
<evidence type="ECO:0000313" key="16">
    <source>
        <dbReference type="Proteomes" id="UP000295110"/>
    </source>
</evidence>
<gene>
    <name evidence="15" type="ORF">EV671_103227</name>
</gene>
<feature type="domain" description="TonB-dependent receptor plug" evidence="14">
    <location>
        <begin position="56"/>
        <end position="167"/>
    </location>
</feature>
<dbReference type="EMBL" id="SMBU01000032">
    <property type="protein sequence ID" value="TCU89848.1"/>
    <property type="molecule type" value="Genomic_DNA"/>
</dbReference>
<dbReference type="InterPro" id="IPR039426">
    <property type="entry name" value="TonB-dep_rcpt-like"/>
</dbReference>
<evidence type="ECO:0000256" key="11">
    <source>
        <dbReference type="RuleBase" id="RU003357"/>
    </source>
</evidence>
<evidence type="ECO:0000259" key="14">
    <source>
        <dbReference type="Pfam" id="PF07715"/>
    </source>
</evidence>
<dbReference type="Gene3D" id="2.170.130.10">
    <property type="entry name" value="TonB-dependent receptor, plug domain"/>
    <property type="match status" value="1"/>
</dbReference>
<comment type="caution">
    <text evidence="15">The sequence shown here is derived from an EMBL/GenBank/DDBJ whole genome shotgun (WGS) entry which is preliminary data.</text>
</comment>
<evidence type="ECO:0000259" key="13">
    <source>
        <dbReference type="Pfam" id="PF00593"/>
    </source>
</evidence>
<dbReference type="InterPro" id="IPR036942">
    <property type="entry name" value="Beta-barrel_TonB_sf"/>
</dbReference>
<proteinExistence type="inferred from homology"/>
<keyword evidence="6 11" id="KW-0798">TonB box</keyword>
<keyword evidence="7 10" id="KW-0472">Membrane</keyword>
<name>A0A4V2VPF7_ROSSA</name>
<dbReference type="OrthoDB" id="183532at2"/>
<dbReference type="PANTHER" id="PTHR30069:SF28">
    <property type="entry name" value="TONB-DEPENDENT RECEPTOR YNCD-RELATED"/>
    <property type="match status" value="1"/>
</dbReference>
<keyword evidence="8 15" id="KW-0675">Receptor</keyword>
<dbReference type="AlphaFoldDB" id="A0A4V2VPF7"/>
<dbReference type="Pfam" id="PF07715">
    <property type="entry name" value="Plug"/>
    <property type="match status" value="1"/>
</dbReference>
<evidence type="ECO:0000256" key="3">
    <source>
        <dbReference type="ARBA" id="ARBA00022448"/>
    </source>
</evidence>
<feature type="domain" description="TonB-dependent receptor-like beta-barrel" evidence="13">
    <location>
        <begin position="250"/>
        <end position="625"/>
    </location>
</feature>
<comment type="subcellular location">
    <subcellularLocation>
        <location evidence="1 10">Cell outer membrane</location>
        <topology evidence="1 10">Multi-pass membrane protein</topology>
    </subcellularLocation>
</comment>
<reference evidence="15 16" key="1">
    <citation type="submission" date="2019-03" db="EMBL/GenBank/DDBJ databases">
        <title>Genomic Encyclopedia of Type Strains, Phase IV (KMG-IV): sequencing the most valuable type-strain genomes for metagenomic binning, comparative biology and taxonomic classification.</title>
        <authorList>
            <person name="Goeker M."/>
        </authorList>
    </citation>
    <scope>NUCLEOTIDE SEQUENCE [LARGE SCALE GENOMIC DNA]</scope>
    <source>
        <strain evidence="15 16">DSM 654</strain>
    </source>
</reference>
<evidence type="ECO:0000256" key="9">
    <source>
        <dbReference type="ARBA" id="ARBA00023237"/>
    </source>
</evidence>
<keyword evidence="16" id="KW-1185">Reference proteome</keyword>
<evidence type="ECO:0000256" key="7">
    <source>
        <dbReference type="ARBA" id="ARBA00023136"/>
    </source>
</evidence>
<evidence type="ECO:0000256" key="12">
    <source>
        <dbReference type="SAM" id="SignalP"/>
    </source>
</evidence>
<keyword evidence="4 10" id="KW-1134">Transmembrane beta strand</keyword>
<dbReference type="Gene3D" id="2.40.170.20">
    <property type="entry name" value="TonB-dependent receptor, beta-barrel domain"/>
    <property type="match status" value="1"/>
</dbReference>
<evidence type="ECO:0000256" key="10">
    <source>
        <dbReference type="PROSITE-ProRule" id="PRU01360"/>
    </source>
</evidence>
<keyword evidence="3 10" id="KW-0813">Transport</keyword>
<keyword evidence="9 10" id="KW-0998">Cell outer membrane</keyword>
<dbReference type="GO" id="GO:0044718">
    <property type="term" value="P:siderophore transmembrane transport"/>
    <property type="evidence" value="ECO:0007669"/>
    <property type="project" value="TreeGrafter"/>
</dbReference>
<evidence type="ECO:0000313" key="15">
    <source>
        <dbReference type="EMBL" id="TCU89848.1"/>
    </source>
</evidence>
<evidence type="ECO:0000256" key="6">
    <source>
        <dbReference type="ARBA" id="ARBA00023077"/>
    </source>
</evidence>
<dbReference type="CDD" id="cd01347">
    <property type="entry name" value="ligand_gated_channel"/>
    <property type="match status" value="1"/>
</dbReference>
<dbReference type="GO" id="GO:0009279">
    <property type="term" value="C:cell outer membrane"/>
    <property type="evidence" value="ECO:0007669"/>
    <property type="project" value="UniProtKB-SubCell"/>
</dbReference>
<dbReference type="GO" id="GO:0015344">
    <property type="term" value="F:siderophore uptake transmembrane transporter activity"/>
    <property type="evidence" value="ECO:0007669"/>
    <property type="project" value="TreeGrafter"/>
</dbReference>
<protein>
    <submittedName>
        <fullName evidence="15">Iron complex outermembrane receptor protein</fullName>
    </submittedName>
</protein>
<dbReference type="PROSITE" id="PS52016">
    <property type="entry name" value="TONB_DEPENDENT_REC_3"/>
    <property type="match status" value="1"/>
</dbReference>
<sequence>MTDIVTSRPFAPAWYATLALSFAAQAAPGPDASDDKALEALLKREVQGPSRYAQSLMDAPASVSVLEREESDALGHQTVGDQLARLPGVYLSNSRTYSALGLRGFSRPGDYNSRVLMAIDGQRVNEAIFDQGLPQLEFPVVAEWVQRVELVRGPGSSVYGSNALLGVVNVVTLDGADAPGLSTQGSVGEHGLRRVEMHYGAADAGDRDLFVGLNLQDSAGENLYLPELGTPDGWVRRLDGEQQAALLVKYRDGPWRLSLNAVRRDKDAATAPYGTEPGVAGTRYSDREVLTELAYDAGWQDDVRSSVRLNVAGYEFRGRYVFGPPPERINRDEAYAQWTTLEGRVLWRGVLNHQLMAGAELRTAPIGVQRNYDVSPYNDILNTRSSQDSAALYAQDQWRLAPTLQLTTGLRLDRVRGFSPALSPRAVLALRPDERESFKLMWAQSFRTPNLYERFYDDGGATQIGNAALKPERLNSAEASWEHLLRNGLALSANAYWTQMSRLIEQVPLSDSPDAVVQYRNVGRVRLRGVDLDIEQRAGGGWLWRGSASWMDARNQSGERLSNAPTWMLKGHLVSPQWRGWQLGVEGNVLGPRLGRVEVPTSVVVNAHLRYRVDARQSVSLHLNNALDRHNLDPSTPDTALSAIPQLARAWRLDWRISL</sequence>
<accession>A0A4V2VPF7</accession>
<comment type="similarity">
    <text evidence="2 10 11">Belongs to the TonB-dependent receptor family.</text>
</comment>